<dbReference type="Proteomes" id="UP000499080">
    <property type="component" value="Unassembled WGS sequence"/>
</dbReference>
<comment type="caution">
    <text evidence="1">The sequence shown here is derived from an EMBL/GenBank/DDBJ whole genome shotgun (WGS) entry which is preliminary data.</text>
</comment>
<evidence type="ECO:0000313" key="1">
    <source>
        <dbReference type="EMBL" id="GBM55348.1"/>
    </source>
</evidence>
<evidence type="ECO:0000313" key="2">
    <source>
        <dbReference type="Proteomes" id="UP000499080"/>
    </source>
</evidence>
<accession>A0A4Y2GS57</accession>
<dbReference type="AlphaFoldDB" id="A0A4Y2GS57"/>
<reference evidence="1 2" key="1">
    <citation type="journal article" date="2019" name="Sci. Rep.">
        <title>Orb-weaving spider Araneus ventricosus genome elucidates the spidroin gene catalogue.</title>
        <authorList>
            <person name="Kono N."/>
            <person name="Nakamura H."/>
            <person name="Ohtoshi R."/>
            <person name="Moran D.A.P."/>
            <person name="Shinohara A."/>
            <person name="Yoshida Y."/>
            <person name="Fujiwara M."/>
            <person name="Mori M."/>
            <person name="Tomita M."/>
            <person name="Arakawa K."/>
        </authorList>
    </citation>
    <scope>NUCLEOTIDE SEQUENCE [LARGE SCALE GENOMIC DNA]</scope>
</reference>
<keyword evidence="2" id="KW-1185">Reference proteome</keyword>
<name>A0A4Y2GS57_ARAVE</name>
<organism evidence="1 2">
    <name type="scientific">Araneus ventricosus</name>
    <name type="common">Orbweaver spider</name>
    <name type="synonym">Epeira ventricosa</name>
    <dbReference type="NCBI Taxonomy" id="182803"/>
    <lineage>
        <taxon>Eukaryota</taxon>
        <taxon>Metazoa</taxon>
        <taxon>Ecdysozoa</taxon>
        <taxon>Arthropoda</taxon>
        <taxon>Chelicerata</taxon>
        <taxon>Arachnida</taxon>
        <taxon>Araneae</taxon>
        <taxon>Araneomorphae</taxon>
        <taxon>Entelegynae</taxon>
        <taxon>Araneoidea</taxon>
        <taxon>Araneidae</taxon>
        <taxon>Araneus</taxon>
    </lineage>
</organism>
<sequence>MDQETDEWYRKFFKGFTGLVGIQM</sequence>
<gene>
    <name evidence="1" type="ORF">AVEN_225032_1</name>
</gene>
<feature type="non-terminal residue" evidence="1">
    <location>
        <position position="24"/>
    </location>
</feature>
<proteinExistence type="predicted"/>
<protein>
    <submittedName>
        <fullName evidence="1">Uncharacterized protein</fullName>
    </submittedName>
</protein>
<dbReference type="EMBL" id="BGPR01255442">
    <property type="protein sequence ID" value="GBM55348.1"/>
    <property type="molecule type" value="Genomic_DNA"/>
</dbReference>